<evidence type="ECO:0000256" key="1">
    <source>
        <dbReference type="SAM" id="MobiDB-lite"/>
    </source>
</evidence>
<dbReference type="Proteomes" id="UP000574067">
    <property type="component" value="Unassembled WGS sequence"/>
</dbReference>
<organism evidence="2 3">
    <name type="scientific">Azohydromonas caseinilytica</name>
    <dbReference type="NCBI Taxonomy" id="2728836"/>
    <lineage>
        <taxon>Bacteria</taxon>
        <taxon>Pseudomonadati</taxon>
        <taxon>Pseudomonadota</taxon>
        <taxon>Betaproteobacteria</taxon>
        <taxon>Burkholderiales</taxon>
        <taxon>Sphaerotilaceae</taxon>
        <taxon>Azohydromonas</taxon>
    </lineage>
</organism>
<protein>
    <recommendedName>
        <fullName evidence="4">DUF2892 domain-containing protein</fullName>
    </recommendedName>
</protein>
<accession>A0A848FJ87</accession>
<evidence type="ECO:0000313" key="2">
    <source>
        <dbReference type="EMBL" id="NML18303.1"/>
    </source>
</evidence>
<comment type="caution">
    <text evidence="2">The sequence shown here is derived from an EMBL/GenBank/DDBJ whole genome shotgun (WGS) entry which is preliminary data.</text>
</comment>
<evidence type="ECO:0000313" key="3">
    <source>
        <dbReference type="Proteomes" id="UP000574067"/>
    </source>
</evidence>
<gene>
    <name evidence="2" type="ORF">HHL10_25370</name>
</gene>
<name>A0A848FJ87_9BURK</name>
<dbReference type="EMBL" id="JABBFW010000030">
    <property type="protein sequence ID" value="NML18303.1"/>
    <property type="molecule type" value="Genomic_DNA"/>
</dbReference>
<evidence type="ECO:0008006" key="4">
    <source>
        <dbReference type="Google" id="ProtNLM"/>
    </source>
</evidence>
<reference evidence="2 3" key="1">
    <citation type="submission" date="2020-04" db="EMBL/GenBank/DDBJ databases">
        <title>Azohydromonas sp. isolated from soil.</title>
        <authorList>
            <person name="Dahal R.H."/>
        </authorList>
    </citation>
    <scope>NUCLEOTIDE SEQUENCE [LARGE SCALE GENOMIC DNA]</scope>
    <source>
        <strain evidence="2 3">G-1-1-14</strain>
    </source>
</reference>
<dbReference type="RefSeq" id="WP_169163202.1">
    <property type="nucleotide sequence ID" value="NZ_JABBFW010000030.1"/>
</dbReference>
<dbReference type="AlphaFoldDB" id="A0A848FJ87"/>
<keyword evidence="3" id="KW-1185">Reference proteome</keyword>
<proteinExistence type="predicted"/>
<dbReference type="Gene3D" id="6.10.140.1340">
    <property type="match status" value="1"/>
</dbReference>
<feature type="region of interest" description="Disordered" evidence="1">
    <location>
        <begin position="159"/>
        <end position="179"/>
    </location>
</feature>
<sequence length="179" mass="19424">MEFAPQTSAAYARGIGLEAPNEQGVHPAQTLPLDRTRRHTAREVLRRIDEDTVSSLARCAEAGPAAITARLGELDREWDTDRVLELEAASMGLLGVALAAWKPRLLALPGVVALALMVQATTGRYPLMPLFRRLGVRTAREIERERHALKALRGDFAGMDAHPSAAPGTQALPPRADLH</sequence>